<gene>
    <name evidence="2" type="ORF">MAR_011197</name>
</gene>
<sequence>MVNHVTMMCTNERCFVYIVCTYPEEPKPKRPRGRPKGSKTKTQECLKKRMKPSPTITEGSVLTYWISKVS</sequence>
<accession>A0ABY7FX83</accession>
<keyword evidence="3" id="KW-1185">Reference proteome</keyword>
<feature type="compositionally biased region" description="Basic residues" evidence="1">
    <location>
        <begin position="29"/>
        <end position="39"/>
    </location>
</feature>
<evidence type="ECO:0000256" key="1">
    <source>
        <dbReference type="SAM" id="MobiDB-lite"/>
    </source>
</evidence>
<reference evidence="2" key="1">
    <citation type="submission" date="2022-11" db="EMBL/GenBank/DDBJ databases">
        <title>Centuries of genome instability and evolution in soft-shell clam transmissible cancer (bioRxiv).</title>
        <authorList>
            <person name="Hart S.F.M."/>
            <person name="Yonemitsu M.A."/>
            <person name="Giersch R.M."/>
            <person name="Beal B.F."/>
            <person name="Arriagada G."/>
            <person name="Davis B.W."/>
            <person name="Ostrander E.A."/>
            <person name="Goff S.P."/>
            <person name="Metzger M.J."/>
        </authorList>
    </citation>
    <scope>NUCLEOTIDE SEQUENCE</scope>
    <source>
        <strain evidence="2">MELC-2E11</strain>
        <tissue evidence="2">Siphon/mantle</tissue>
    </source>
</reference>
<feature type="region of interest" description="Disordered" evidence="1">
    <location>
        <begin position="24"/>
        <end position="54"/>
    </location>
</feature>
<organism evidence="2 3">
    <name type="scientific">Mya arenaria</name>
    <name type="common">Soft-shell clam</name>
    <dbReference type="NCBI Taxonomy" id="6604"/>
    <lineage>
        <taxon>Eukaryota</taxon>
        <taxon>Metazoa</taxon>
        <taxon>Spiralia</taxon>
        <taxon>Lophotrochozoa</taxon>
        <taxon>Mollusca</taxon>
        <taxon>Bivalvia</taxon>
        <taxon>Autobranchia</taxon>
        <taxon>Heteroconchia</taxon>
        <taxon>Euheterodonta</taxon>
        <taxon>Imparidentia</taxon>
        <taxon>Neoheterodontei</taxon>
        <taxon>Myida</taxon>
        <taxon>Myoidea</taxon>
        <taxon>Myidae</taxon>
        <taxon>Mya</taxon>
    </lineage>
</organism>
<dbReference type="EMBL" id="CP111025">
    <property type="protein sequence ID" value="WAR25493.1"/>
    <property type="molecule type" value="Genomic_DNA"/>
</dbReference>
<dbReference type="Proteomes" id="UP001164746">
    <property type="component" value="Chromosome 14"/>
</dbReference>
<proteinExistence type="predicted"/>
<protein>
    <submittedName>
        <fullName evidence="2">Uncharacterized protein</fullName>
    </submittedName>
</protein>
<evidence type="ECO:0000313" key="2">
    <source>
        <dbReference type="EMBL" id="WAR25493.1"/>
    </source>
</evidence>
<evidence type="ECO:0000313" key="3">
    <source>
        <dbReference type="Proteomes" id="UP001164746"/>
    </source>
</evidence>
<name>A0ABY7FX83_MYAAR</name>